<name>A0ABY7M508_9CHLR</name>
<feature type="transmembrane region" description="Helical" evidence="1">
    <location>
        <begin position="108"/>
        <end position="130"/>
    </location>
</feature>
<dbReference type="Pfam" id="PF07314">
    <property type="entry name" value="Lit"/>
    <property type="match status" value="1"/>
</dbReference>
<keyword evidence="1" id="KW-0812">Transmembrane</keyword>
<protein>
    <submittedName>
        <fullName evidence="2">TIGR01906 family membrane protein</fullName>
    </submittedName>
</protein>
<gene>
    <name evidence="2" type="ORF">O0235_12635</name>
</gene>
<dbReference type="EMBL" id="CP115149">
    <property type="protein sequence ID" value="WBL35611.1"/>
    <property type="molecule type" value="Genomic_DNA"/>
</dbReference>
<evidence type="ECO:0000313" key="3">
    <source>
        <dbReference type="Proteomes" id="UP001212803"/>
    </source>
</evidence>
<organism evidence="2 3">
    <name type="scientific">Tepidiforma flava</name>
    <dbReference type="NCBI Taxonomy" id="3004094"/>
    <lineage>
        <taxon>Bacteria</taxon>
        <taxon>Bacillati</taxon>
        <taxon>Chloroflexota</taxon>
        <taxon>Tepidiformia</taxon>
        <taxon>Tepidiformales</taxon>
        <taxon>Tepidiformaceae</taxon>
        <taxon>Tepidiforma</taxon>
    </lineage>
</organism>
<evidence type="ECO:0000313" key="2">
    <source>
        <dbReference type="EMBL" id="WBL35611.1"/>
    </source>
</evidence>
<dbReference type="NCBIfam" id="TIGR01906">
    <property type="entry name" value="integ_TIGR01906"/>
    <property type="match status" value="1"/>
</dbReference>
<dbReference type="InterPro" id="IPR010178">
    <property type="entry name" value="Lit"/>
</dbReference>
<keyword evidence="1" id="KW-1133">Transmembrane helix</keyword>
<dbReference type="Proteomes" id="UP001212803">
    <property type="component" value="Chromosome"/>
</dbReference>
<feature type="transmembrane region" description="Helical" evidence="1">
    <location>
        <begin position="12"/>
        <end position="33"/>
    </location>
</feature>
<reference evidence="2 3" key="1">
    <citation type="journal article" date="2023" name="ISME J.">
        <title>Thermophilic Dehalococcoidia with unusual traits shed light on an unexpected past.</title>
        <authorList>
            <person name="Palmer M."/>
            <person name="Covington J.K."/>
            <person name="Zhou E.M."/>
            <person name="Thomas S.C."/>
            <person name="Habib N."/>
            <person name="Seymour C.O."/>
            <person name="Lai D."/>
            <person name="Johnston J."/>
            <person name="Hashimi A."/>
            <person name="Jiao J.Y."/>
            <person name="Muok A.R."/>
            <person name="Liu L."/>
            <person name="Xian W.D."/>
            <person name="Zhi X.Y."/>
            <person name="Li M.M."/>
            <person name="Silva L.P."/>
            <person name="Bowen B.P."/>
            <person name="Louie K."/>
            <person name="Briegel A."/>
            <person name="Pett-Ridge J."/>
            <person name="Weber P.K."/>
            <person name="Tocheva E.I."/>
            <person name="Woyke T."/>
            <person name="Northen T.R."/>
            <person name="Mayali X."/>
            <person name="Li W.J."/>
            <person name="Hedlund B.P."/>
        </authorList>
    </citation>
    <scope>NUCLEOTIDE SEQUENCE [LARGE SCALE GENOMIC DNA]</scope>
    <source>
        <strain evidence="2 3">YIM 72310</strain>
    </source>
</reference>
<evidence type="ECO:0000256" key="1">
    <source>
        <dbReference type="SAM" id="Phobius"/>
    </source>
</evidence>
<keyword evidence="1" id="KW-0472">Membrane</keyword>
<dbReference type="RefSeq" id="WP_270056136.1">
    <property type="nucleotide sequence ID" value="NZ_CP115149.1"/>
</dbReference>
<accession>A0ABY7M508</accession>
<proteinExistence type="predicted"/>
<sequence>MARLPSIVRGLAAAAFAAALPLLIVTGTVRWLAGDIAYYRHGFRAFDAAGRTGLPLAELDRAGQEIIDYFENDADTLRIVVTNNGAEEPLFGEREVAHMRDVKTLMRALFRVNEAALVVVLGYVSLAVLWSGERSVRGLAKLALAGLAAGAAAVGIIAVFAVAGFDRAWTTFHEIAFRNDLWRLDPATDRLIQMFPEPFWQETTYLAGALIGAQAAVIAAAAGLYLYRSRRTGSESASVR</sequence>
<feature type="transmembrane region" description="Helical" evidence="1">
    <location>
        <begin position="205"/>
        <end position="227"/>
    </location>
</feature>
<feature type="transmembrane region" description="Helical" evidence="1">
    <location>
        <begin position="142"/>
        <end position="165"/>
    </location>
</feature>
<keyword evidence="3" id="KW-1185">Reference proteome</keyword>